<comment type="caution">
    <text evidence="2">The sequence shown here is derived from an EMBL/GenBank/DDBJ whole genome shotgun (WGS) entry which is preliminary data.</text>
</comment>
<feature type="region of interest" description="Disordered" evidence="1">
    <location>
        <begin position="125"/>
        <end position="260"/>
    </location>
</feature>
<reference evidence="2 3" key="1">
    <citation type="submission" date="2017-03" db="EMBL/GenBank/DDBJ databases">
        <title>An alternative strategy for trypanosome survival in the mammalian bloodstream revealed through genome and transcriptome analysis of the ubiquitous bovine parasite Trypanosoma (Megatrypanum) theileri.</title>
        <authorList>
            <person name="Kelly S."/>
            <person name="Ivens A."/>
            <person name="Mott A."/>
            <person name="O'Neill E."/>
            <person name="Emms D."/>
            <person name="Macleod O."/>
            <person name="Voorheis P."/>
            <person name="Matthews J."/>
            <person name="Matthews K."/>
            <person name="Carrington M."/>
        </authorList>
    </citation>
    <scope>NUCLEOTIDE SEQUENCE [LARGE SCALE GENOMIC DNA]</scope>
    <source>
        <strain evidence="2">Edinburgh</strain>
    </source>
</reference>
<dbReference type="Proteomes" id="UP000192257">
    <property type="component" value="Unassembled WGS sequence"/>
</dbReference>
<feature type="compositionally biased region" description="Polar residues" evidence="1">
    <location>
        <begin position="172"/>
        <end position="216"/>
    </location>
</feature>
<dbReference type="EMBL" id="NBCO01000074">
    <property type="protein sequence ID" value="ORC83364.1"/>
    <property type="molecule type" value="Genomic_DNA"/>
</dbReference>
<evidence type="ECO:0000313" key="3">
    <source>
        <dbReference type="Proteomes" id="UP000192257"/>
    </source>
</evidence>
<feature type="compositionally biased region" description="Polar residues" evidence="1">
    <location>
        <begin position="133"/>
        <end position="152"/>
    </location>
</feature>
<proteinExistence type="predicted"/>
<dbReference type="AlphaFoldDB" id="A0A1X0NF49"/>
<dbReference type="GeneID" id="39991056"/>
<dbReference type="RefSeq" id="XP_028877430.1">
    <property type="nucleotide sequence ID" value="XM_029031276.1"/>
</dbReference>
<feature type="compositionally biased region" description="Low complexity" evidence="1">
    <location>
        <begin position="36"/>
        <end position="48"/>
    </location>
</feature>
<dbReference type="VEuPathDB" id="TriTrypDB:TM35_000741110"/>
<feature type="non-terminal residue" evidence="2">
    <location>
        <position position="260"/>
    </location>
</feature>
<feature type="compositionally biased region" description="Low complexity" evidence="1">
    <location>
        <begin position="217"/>
        <end position="239"/>
    </location>
</feature>
<organism evidence="2 3">
    <name type="scientific">Trypanosoma theileri</name>
    <dbReference type="NCBI Taxonomy" id="67003"/>
    <lineage>
        <taxon>Eukaryota</taxon>
        <taxon>Discoba</taxon>
        <taxon>Euglenozoa</taxon>
        <taxon>Kinetoplastea</taxon>
        <taxon>Metakinetoplastina</taxon>
        <taxon>Trypanosomatida</taxon>
        <taxon>Trypanosomatidae</taxon>
        <taxon>Trypanosoma</taxon>
    </lineage>
</organism>
<feature type="compositionally biased region" description="Basic and acidic residues" evidence="1">
    <location>
        <begin position="62"/>
        <end position="85"/>
    </location>
</feature>
<feature type="compositionally biased region" description="Low complexity" evidence="1">
    <location>
        <begin position="99"/>
        <end position="110"/>
    </location>
</feature>
<gene>
    <name evidence="2" type="ORF">TM35_000741110</name>
</gene>
<protein>
    <submittedName>
        <fullName evidence="2">Uncharacterized protein</fullName>
    </submittedName>
</protein>
<feature type="compositionally biased region" description="Low complexity" evidence="1">
    <location>
        <begin position="248"/>
        <end position="260"/>
    </location>
</feature>
<sequence>MSSKCVNYVVFPPFFVKIDSCDEARNATKAVEATESSSGKPGPDSPGDYTGREVNQVTTNSHQEEQVPQRDHEENTVNSETDIRRGSPNVEQTLKGDGTPSSTPVNNNSVNTLQSVEGRITKPTEVHPLPASTVPNGQQSGEATSVSTQVNRENPIVSESAPNGGKHRSPHENTSPLQEQEVGSATTRGSQVAPNTDESYGTGNKQSTTTSDTITAPNSEESTSTTTTTTTTTLPPELTNNKKGDADSSSSISSSVWVRV</sequence>
<keyword evidence="3" id="KW-1185">Reference proteome</keyword>
<accession>A0A1X0NF49</accession>
<evidence type="ECO:0000313" key="2">
    <source>
        <dbReference type="EMBL" id="ORC83364.1"/>
    </source>
</evidence>
<name>A0A1X0NF49_9TRYP</name>
<feature type="region of interest" description="Disordered" evidence="1">
    <location>
        <begin position="27"/>
        <end position="110"/>
    </location>
</feature>
<evidence type="ECO:0000256" key="1">
    <source>
        <dbReference type="SAM" id="MobiDB-lite"/>
    </source>
</evidence>